<accession>A0A392U976</accession>
<sequence>SPAVTVAEKNGRREAHVRIWELIWELHVGSTCMKGSGTQKRLWRRLVTGEAPSSLPNYSAAVGGGAQ</sequence>
<reference evidence="1 2" key="1">
    <citation type="journal article" date="2018" name="Front. Plant Sci.">
        <title>Red Clover (Trifolium pratense) and Zigzag Clover (T. medium) - A Picture of Genomic Similarities and Differences.</title>
        <authorList>
            <person name="Dluhosova J."/>
            <person name="Istvanek J."/>
            <person name="Nedelnik J."/>
            <person name="Repkova J."/>
        </authorList>
    </citation>
    <scope>NUCLEOTIDE SEQUENCE [LARGE SCALE GENOMIC DNA]</scope>
    <source>
        <strain evidence="2">cv. 10/8</strain>
        <tissue evidence="1">Leaf</tissue>
    </source>
</reference>
<dbReference type="Proteomes" id="UP000265520">
    <property type="component" value="Unassembled WGS sequence"/>
</dbReference>
<feature type="non-terminal residue" evidence="1">
    <location>
        <position position="1"/>
    </location>
</feature>
<dbReference type="EMBL" id="LXQA010746902">
    <property type="protein sequence ID" value="MCI68990.1"/>
    <property type="molecule type" value="Genomic_DNA"/>
</dbReference>
<proteinExistence type="predicted"/>
<protein>
    <submittedName>
        <fullName evidence="1">Uncharacterized protein</fullName>
    </submittedName>
</protein>
<evidence type="ECO:0000313" key="2">
    <source>
        <dbReference type="Proteomes" id="UP000265520"/>
    </source>
</evidence>
<comment type="caution">
    <text evidence="1">The sequence shown here is derived from an EMBL/GenBank/DDBJ whole genome shotgun (WGS) entry which is preliminary data.</text>
</comment>
<name>A0A392U976_9FABA</name>
<evidence type="ECO:0000313" key="1">
    <source>
        <dbReference type="EMBL" id="MCI68990.1"/>
    </source>
</evidence>
<organism evidence="1 2">
    <name type="scientific">Trifolium medium</name>
    <dbReference type="NCBI Taxonomy" id="97028"/>
    <lineage>
        <taxon>Eukaryota</taxon>
        <taxon>Viridiplantae</taxon>
        <taxon>Streptophyta</taxon>
        <taxon>Embryophyta</taxon>
        <taxon>Tracheophyta</taxon>
        <taxon>Spermatophyta</taxon>
        <taxon>Magnoliopsida</taxon>
        <taxon>eudicotyledons</taxon>
        <taxon>Gunneridae</taxon>
        <taxon>Pentapetalae</taxon>
        <taxon>rosids</taxon>
        <taxon>fabids</taxon>
        <taxon>Fabales</taxon>
        <taxon>Fabaceae</taxon>
        <taxon>Papilionoideae</taxon>
        <taxon>50 kb inversion clade</taxon>
        <taxon>NPAAA clade</taxon>
        <taxon>Hologalegina</taxon>
        <taxon>IRL clade</taxon>
        <taxon>Trifolieae</taxon>
        <taxon>Trifolium</taxon>
    </lineage>
</organism>
<dbReference type="AlphaFoldDB" id="A0A392U976"/>
<keyword evidence="2" id="KW-1185">Reference proteome</keyword>